<evidence type="ECO:0000259" key="1">
    <source>
        <dbReference type="Pfam" id="PF05685"/>
    </source>
</evidence>
<sequence length="201" mass="21802">MTALPQPPGHLLSIEEYSALGEDEHGRYELQEGRLLVSPSPSMDHMIVIARLVVQLDGQLPRGLQVVPDVDVDLQLAPPDQPGWSRRPDLLIVTDAAAERVRSEGGLARASEVLVAVEVVSPGSKRTDHVIKRGEYADAGIPRYWIVDLDDPFTLIDCQLAGGLGYQDAGATAGTFATEVTDASGAVRFSVRLDLDRLLRR</sequence>
<protein>
    <submittedName>
        <fullName evidence="2">Uma2 family endonuclease</fullName>
    </submittedName>
</protein>
<dbReference type="EMBL" id="JBHUCP010000016">
    <property type="protein sequence ID" value="MFD1531979.1"/>
    <property type="molecule type" value="Genomic_DNA"/>
</dbReference>
<keyword evidence="2" id="KW-0540">Nuclease</keyword>
<keyword evidence="2" id="KW-0378">Hydrolase</keyword>
<evidence type="ECO:0000313" key="3">
    <source>
        <dbReference type="Proteomes" id="UP001597145"/>
    </source>
</evidence>
<gene>
    <name evidence="2" type="ORF">ACFSCY_21335</name>
</gene>
<reference evidence="3" key="1">
    <citation type="journal article" date="2019" name="Int. J. Syst. Evol. Microbiol.">
        <title>The Global Catalogue of Microorganisms (GCM) 10K type strain sequencing project: providing services to taxonomists for standard genome sequencing and annotation.</title>
        <authorList>
            <consortium name="The Broad Institute Genomics Platform"/>
            <consortium name="The Broad Institute Genome Sequencing Center for Infectious Disease"/>
            <person name="Wu L."/>
            <person name="Ma J."/>
        </authorList>
    </citation>
    <scope>NUCLEOTIDE SEQUENCE [LARGE SCALE GENOMIC DNA]</scope>
    <source>
        <strain evidence="3">JCM 12165</strain>
    </source>
</reference>
<keyword evidence="2" id="KW-0255">Endonuclease</keyword>
<dbReference type="InterPro" id="IPR008538">
    <property type="entry name" value="Uma2"/>
</dbReference>
<dbReference type="PANTHER" id="PTHR35400">
    <property type="entry name" value="SLR1083 PROTEIN"/>
    <property type="match status" value="1"/>
</dbReference>
<proteinExistence type="predicted"/>
<dbReference type="InterPro" id="IPR011335">
    <property type="entry name" value="Restrct_endonuc-II-like"/>
</dbReference>
<dbReference type="PANTHER" id="PTHR35400:SF3">
    <property type="entry name" value="SLL1072 PROTEIN"/>
    <property type="match status" value="1"/>
</dbReference>
<organism evidence="2 3">
    <name type="scientific">Pseudonocardia aurantiaca</name>
    <dbReference type="NCBI Taxonomy" id="75290"/>
    <lineage>
        <taxon>Bacteria</taxon>
        <taxon>Bacillati</taxon>
        <taxon>Actinomycetota</taxon>
        <taxon>Actinomycetes</taxon>
        <taxon>Pseudonocardiales</taxon>
        <taxon>Pseudonocardiaceae</taxon>
        <taxon>Pseudonocardia</taxon>
    </lineage>
</organism>
<dbReference type="Gene3D" id="3.90.1570.10">
    <property type="entry name" value="tt1808, chain A"/>
    <property type="match status" value="1"/>
</dbReference>
<dbReference type="SUPFAM" id="SSF52980">
    <property type="entry name" value="Restriction endonuclease-like"/>
    <property type="match status" value="1"/>
</dbReference>
<name>A0ABW4FNE7_9PSEU</name>
<dbReference type="Proteomes" id="UP001597145">
    <property type="component" value="Unassembled WGS sequence"/>
</dbReference>
<dbReference type="RefSeq" id="WP_343974611.1">
    <property type="nucleotide sequence ID" value="NZ_BAAAJG010000007.1"/>
</dbReference>
<dbReference type="GO" id="GO:0004519">
    <property type="term" value="F:endonuclease activity"/>
    <property type="evidence" value="ECO:0007669"/>
    <property type="project" value="UniProtKB-KW"/>
</dbReference>
<accession>A0ABW4FNE7</accession>
<keyword evidence="3" id="KW-1185">Reference proteome</keyword>
<dbReference type="CDD" id="cd06260">
    <property type="entry name" value="DUF820-like"/>
    <property type="match status" value="1"/>
</dbReference>
<comment type="caution">
    <text evidence="2">The sequence shown here is derived from an EMBL/GenBank/DDBJ whole genome shotgun (WGS) entry which is preliminary data.</text>
</comment>
<evidence type="ECO:0000313" key="2">
    <source>
        <dbReference type="EMBL" id="MFD1531979.1"/>
    </source>
</evidence>
<dbReference type="Pfam" id="PF05685">
    <property type="entry name" value="Uma2"/>
    <property type="match status" value="1"/>
</dbReference>
<feature type="domain" description="Putative restriction endonuclease" evidence="1">
    <location>
        <begin position="15"/>
        <end position="152"/>
    </location>
</feature>
<dbReference type="InterPro" id="IPR012296">
    <property type="entry name" value="Nuclease_put_TT1808"/>
</dbReference>